<dbReference type="Pfam" id="PF01019">
    <property type="entry name" value="G_glu_transpept"/>
    <property type="match status" value="1"/>
</dbReference>
<dbReference type="PANTHER" id="PTHR43199">
    <property type="entry name" value="GLUTATHIONE HYDROLASE"/>
    <property type="match status" value="1"/>
</dbReference>
<dbReference type="InterPro" id="IPR029055">
    <property type="entry name" value="Ntn_hydrolases_N"/>
</dbReference>
<comment type="caution">
    <text evidence="6">The sequence shown here is derived from an EMBL/GenBank/DDBJ whole genome shotgun (WGS) entry which is preliminary data.</text>
</comment>
<sequence length="602" mass="61652">MIEPEAWLGVCCPRAPRYADASRISVPSSPRGPSVSQFKRLSIVLLATLASACASLKPAPSAPAPGVGTGMVAAANPLAVEAGVNVLRRGGSAVDAAVAVQAVLGLVEPQSSGLGGGAFMTYYDAKTRKVTAYNGRETAPAAATDALFLGADGKPLPFVTALMSGRSSGVPGAIAMLSLAQSQHGKLAWNSLFGDAEKLADDGFKVSPRLAGMIVGRFPQASAPDAVAYFTNPDGTRMKAGDTLKNPAYAATVRKVAAEGPKALLEGPVADAIVTRLHQGDLPSTMTLADLKGYKPKVTPATCRPFRIYVVCTPPAPSGGPAVLEALGILEHTDIASHPNDAQGWYLFSQASRLMYADRDRYMGDPDFVDVPTAGLLDSAYDASRAALINPDRAGPAPAPGKPKGAGVRAPDATVEPGGTSHMVIVDAAGNAVSMTTTVESIFGNGRMVNGFFLNNQLTDFSFAPKEKDGVPAANAVAGGKRPRSSMAPAVVLDQQGRFVAALGSPGGSAILAYNLKALVAFIDWKLPIDQAIALPNLIARGDSYASEPAKFPAGVVEGLAAKGVVLRTGGGEDSGLHGIVMTPAGLVGAADPRREGIAKAP</sequence>
<evidence type="ECO:0000256" key="5">
    <source>
        <dbReference type="SAM" id="MobiDB-lite"/>
    </source>
</evidence>
<keyword evidence="7" id="KW-1185">Reference proteome</keyword>
<proteinExistence type="inferred from homology"/>
<keyword evidence="4" id="KW-0865">Zymogen</keyword>
<dbReference type="PRINTS" id="PR01210">
    <property type="entry name" value="GGTRANSPTASE"/>
</dbReference>
<protein>
    <submittedName>
        <fullName evidence="6">Gamma-glutamyltransferase family protein</fullName>
    </submittedName>
</protein>
<dbReference type="Gene3D" id="1.10.246.130">
    <property type="match status" value="1"/>
</dbReference>
<evidence type="ECO:0000256" key="3">
    <source>
        <dbReference type="ARBA" id="ARBA00022801"/>
    </source>
</evidence>
<feature type="region of interest" description="Disordered" evidence="5">
    <location>
        <begin position="391"/>
        <end position="410"/>
    </location>
</feature>
<keyword evidence="2" id="KW-0808">Transferase</keyword>
<dbReference type="InterPro" id="IPR043137">
    <property type="entry name" value="GGT_ssub_C"/>
</dbReference>
<accession>A0A941D4Y0</accession>
<evidence type="ECO:0000256" key="1">
    <source>
        <dbReference type="ARBA" id="ARBA00009381"/>
    </source>
</evidence>
<dbReference type="InterPro" id="IPR043138">
    <property type="entry name" value="GGT_lsub"/>
</dbReference>
<dbReference type="SUPFAM" id="SSF56235">
    <property type="entry name" value="N-terminal nucleophile aminohydrolases (Ntn hydrolases)"/>
    <property type="match status" value="1"/>
</dbReference>
<dbReference type="InterPro" id="IPR051792">
    <property type="entry name" value="GGT_bact"/>
</dbReference>
<organism evidence="6 7">
    <name type="scientific">Phenylobacterium glaciei</name>
    <dbReference type="NCBI Taxonomy" id="2803784"/>
    <lineage>
        <taxon>Bacteria</taxon>
        <taxon>Pseudomonadati</taxon>
        <taxon>Pseudomonadota</taxon>
        <taxon>Alphaproteobacteria</taxon>
        <taxon>Caulobacterales</taxon>
        <taxon>Caulobacteraceae</taxon>
        <taxon>Phenylobacterium</taxon>
    </lineage>
</organism>
<dbReference type="Gene3D" id="3.60.20.40">
    <property type="match status" value="1"/>
</dbReference>
<evidence type="ECO:0000313" key="7">
    <source>
        <dbReference type="Proteomes" id="UP000622580"/>
    </source>
</evidence>
<dbReference type="GO" id="GO:0016787">
    <property type="term" value="F:hydrolase activity"/>
    <property type="evidence" value="ECO:0007669"/>
    <property type="project" value="UniProtKB-KW"/>
</dbReference>
<gene>
    <name evidence="6" type="ORF">JKL49_20055</name>
</gene>
<dbReference type="Proteomes" id="UP000622580">
    <property type="component" value="Unassembled WGS sequence"/>
</dbReference>
<name>A0A941D4Y0_9CAUL</name>
<comment type="similarity">
    <text evidence="1">Belongs to the gamma-glutamyltransferase family.</text>
</comment>
<evidence type="ECO:0000256" key="4">
    <source>
        <dbReference type="ARBA" id="ARBA00023145"/>
    </source>
</evidence>
<dbReference type="EMBL" id="JAGSGD010000002">
    <property type="protein sequence ID" value="MBR7621697.1"/>
    <property type="molecule type" value="Genomic_DNA"/>
</dbReference>
<reference evidence="6" key="1">
    <citation type="submission" date="2021-04" db="EMBL/GenBank/DDBJ databases">
        <title>Draft genome assembly of strain Phenylobacterium sp. 20VBR1 using MiniION and Illumina platforms.</title>
        <authorList>
            <person name="Thomas F.A."/>
            <person name="Krishnan K.P."/>
            <person name="Sinha R.K."/>
        </authorList>
    </citation>
    <scope>NUCLEOTIDE SEQUENCE</scope>
    <source>
        <strain evidence="6">20VBR1</strain>
    </source>
</reference>
<evidence type="ECO:0000256" key="2">
    <source>
        <dbReference type="ARBA" id="ARBA00022679"/>
    </source>
</evidence>
<evidence type="ECO:0000313" key="6">
    <source>
        <dbReference type="EMBL" id="MBR7621697.1"/>
    </source>
</evidence>
<dbReference type="GO" id="GO:0016740">
    <property type="term" value="F:transferase activity"/>
    <property type="evidence" value="ECO:0007669"/>
    <property type="project" value="UniProtKB-KW"/>
</dbReference>
<dbReference type="AlphaFoldDB" id="A0A941D4Y0"/>
<keyword evidence="3" id="KW-0378">Hydrolase</keyword>
<dbReference type="PANTHER" id="PTHR43199:SF1">
    <property type="entry name" value="GLUTATHIONE HYDROLASE PROENZYME"/>
    <property type="match status" value="1"/>
</dbReference>